<sequence>MRTLKLAIIAAVALLGLSACGGTPDPQLPTAQGSALPTSAAPEPGGLAFTQCMRDNGIDLPDPDPDTGLPQLEGDDVDPSNPTFQKAMAVCESLQPEGGVRGEGEMGPKELDKFQAYAECMRENGLPDFPDPQPGGSGGMFGDSNVDRNSPAFQKANEKCGDLLAGVAGG</sequence>
<evidence type="ECO:0000313" key="3">
    <source>
        <dbReference type="EMBL" id="MFC3764219.1"/>
    </source>
</evidence>
<dbReference type="Proteomes" id="UP001595699">
    <property type="component" value="Unassembled WGS sequence"/>
</dbReference>
<dbReference type="PROSITE" id="PS51257">
    <property type="entry name" value="PROKAR_LIPOPROTEIN"/>
    <property type="match status" value="1"/>
</dbReference>
<reference evidence="4" key="1">
    <citation type="journal article" date="2019" name="Int. J. Syst. Evol. Microbiol.">
        <title>The Global Catalogue of Microorganisms (GCM) 10K type strain sequencing project: providing services to taxonomists for standard genome sequencing and annotation.</title>
        <authorList>
            <consortium name="The Broad Institute Genomics Platform"/>
            <consortium name="The Broad Institute Genome Sequencing Center for Infectious Disease"/>
            <person name="Wu L."/>
            <person name="Ma J."/>
        </authorList>
    </citation>
    <scope>NUCLEOTIDE SEQUENCE [LARGE SCALE GENOMIC DNA]</scope>
    <source>
        <strain evidence="4">CGMCC 4.7241</strain>
    </source>
</reference>
<evidence type="ECO:0000256" key="1">
    <source>
        <dbReference type="SAM" id="MobiDB-lite"/>
    </source>
</evidence>
<feature type="region of interest" description="Disordered" evidence="1">
    <location>
        <begin position="123"/>
        <end position="152"/>
    </location>
</feature>
<protein>
    <submittedName>
        <fullName evidence="3">Uncharacterized protein</fullName>
    </submittedName>
</protein>
<gene>
    <name evidence="3" type="ORF">ACFOUW_25515</name>
</gene>
<feature type="signal peptide" evidence="2">
    <location>
        <begin position="1"/>
        <end position="21"/>
    </location>
</feature>
<proteinExistence type="predicted"/>
<evidence type="ECO:0000313" key="4">
    <source>
        <dbReference type="Proteomes" id="UP001595699"/>
    </source>
</evidence>
<name>A0ABV7YIN5_9ACTN</name>
<keyword evidence="2" id="KW-0732">Signal</keyword>
<dbReference type="RefSeq" id="WP_205114991.1">
    <property type="nucleotide sequence ID" value="NZ_JAFBCM010000001.1"/>
</dbReference>
<feature type="chain" id="PRO_5046988681" evidence="2">
    <location>
        <begin position="22"/>
        <end position="170"/>
    </location>
</feature>
<keyword evidence="4" id="KW-1185">Reference proteome</keyword>
<feature type="region of interest" description="Disordered" evidence="1">
    <location>
        <begin position="28"/>
        <end position="83"/>
    </location>
</feature>
<accession>A0ABV7YIN5</accession>
<evidence type="ECO:0000256" key="2">
    <source>
        <dbReference type="SAM" id="SignalP"/>
    </source>
</evidence>
<comment type="caution">
    <text evidence="3">The sequence shown here is derived from an EMBL/GenBank/DDBJ whole genome shotgun (WGS) entry which is preliminary data.</text>
</comment>
<dbReference type="EMBL" id="JBHRZH010000023">
    <property type="protein sequence ID" value="MFC3764219.1"/>
    <property type="molecule type" value="Genomic_DNA"/>
</dbReference>
<organism evidence="3 4">
    <name type="scientific">Tenggerimyces flavus</name>
    <dbReference type="NCBI Taxonomy" id="1708749"/>
    <lineage>
        <taxon>Bacteria</taxon>
        <taxon>Bacillati</taxon>
        <taxon>Actinomycetota</taxon>
        <taxon>Actinomycetes</taxon>
        <taxon>Propionibacteriales</taxon>
        <taxon>Nocardioidaceae</taxon>
        <taxon>Tenggerimyces</taxon>
    </lineage>
</organism>